<keyword evidence="5" id="KW-1185">Reference proteome</keyword>
<evidence type="ECO:0000313" key="4">
    <source>
        <dbReference type="EMBL" id="MCA6078904.1"/>
    </source>
</evidence>
<gene>
    <name evidence="4" type="ORF">LDX50_28780</name>
</gene>
<dbReference type="GO" id="GO:0017057">
    <property type="term" value="F:6-phosphogluconolactonase activity"/>
    <property type="evidence" value="ECO:0007669"/>
    <property type="project" value="TreeGrafter"/>
</dbReference>
<keyword evidence="3" id="KW-0732">Signal</keyword>
<dbReference type="Pfam" id="PF10282">
    <property type="entry name" value="Lactonase"/>
    <property type="match status" value="1"/>
</dbReference>
<dbReference type="Gene3D" id="2.130.10.10">
    <property type="entry name" value="YVTN repeat-like/Quinoprotein amine dehydrogenase"/>
    <property type="match status" value="1"/>
</dbReference>
<dbReference type="PROSITE" id="PS51257">
    <property type="entry name" value="PROKAR_LIPOPROTEIN"/>
    <property type="match status" value="1"/>
</dbReference>
<dbReference type="PANTHER" id="PTHR30344:SF1">
    <property type="entry name" value="6-PHOSPHOGLUCONOLACTONASE"/>
    <property type="match status" value="1"/>
</dbReference>
<dbReference type="Proteomes" id="UP001139409">
    <property type="component" value="Unassembled WGS sequence"/>
</dbReference>
<reference evidence="4" key="1">
    <citation type="submission" date="2021-09" db="EMBL/GenBank/DDBJ databases">
        <title>Fulvivirga sp. isolated from coastal sediment.</title>
        <authorList>
            <person name="Yu H."/>
        </authorList>
    </citation>
    <scope>NUCLEOTIDE SEQUENCE</scope>
    <source>
        <strain evidence="4">1062</strain>
    </source>
</reference>
<dbReference type="EMBL" id="JAIXNE010000007">
    <property type="protein sequence ID" value="MCA6078904.1"/>
    <property type="molecule type" value="Genomic_DNA"/>
</dbReference>
<dbReference type="SUPFAM" id="SSF75011">
    <property type="entry name" value="3-carboxy-cis,cis-mucoante lactonizing enzyme"/>
    <property type="match status" value="1"/>
</dbReference>
<evidence type="ECO:0000313" key="5">
    <source>
        <dbReference type="Proteomes" id="UP001139409"/>
    </source>
</evidence>
<name>A0A9X1L1J3_9BACT</name>
<evidence type="ECO:0000256" key="2">
    <source>
        <dbReference type="ARBA" id="ARBA00022526"/>
    </source>
</evidence>
<feature type="chain" id="PRO_5040815881" evidence="3">
    <location>
        <begin position="21"/>
        <end position="388"/>
    </location>
</feature>
<proteinExistence type="inferred from homology"/>
<sequence>MKLNIIVILFSICLITACSGNQSTQEEAPPEVEEMTSNQPAGFYIGTYTNGISEGIYYATFDPGDGSMRDLKLAVEAGNPSFLTLSSNGSYLYSVNESLSESGESALMAYEVQSPGKLLPIDTTSSKGTYACYIATDNAGQFVLSANYGSGNVISAAISSGGGFLEKSWVKQHEGSGPNASRQEGPHAHSIILDPAERYALAADLGTDKIMIYAVGSDGALVENSPAFAEAAPGAGPRHIAFHPNGNVVYVINELNATITAYDYDAESGLMSERQTVNTLPEGFSGDNKCADIHVHPNGRLLFGSNRGHDSIVSFVIEDDGSLSLADFFTDGVKWPRNFAISPDGGYLLIANEQGNSIVSAKVDQETGMMEATGKRIEVGAPVCIEFE</sequence>
<dbReference type="InterPro" id="IPR019405">
    <property type="entry name" value="Lactonase_7-beta_prop"/>
</dbReference>
<keyword evidence="2" id="KW-0119">Carbohydrate metabolism</keyword>
<feature type="signal peptide" evidence="3">
    <location>
        <begin position="1"/>
        <end position="20"/>
    </location>
</feature>
<dbReference type="GO" id="GO:0005829">
    <property type="term" value="C:cytosol"/>
    <property type="evidence" value="ECO:0007669"/>
    <property type="project" value="TreeGrafter"/>
</dbReference>
<comment type="similarity">
    <text evidence="1">Belongs to the cycloisomerase 2 family.</text>
</comment>
<dbReference type="InterPro" id="IPR015943">
    <property type="entry name" value="WD40/YVTN_repeat-like_dom_sf"/>
</dbReference>
<dbReference type="GO" id="GO:0006006">
    <property type="term" value="P:glucose metabolic process"/>
    <property type="evidence" value="ECO:0007669"/>
    <property type="project" value="UniProtKB-KW"/>
</dbReference>
<dbReference type="RefSeq" id="WP_225699763.1">
    <property type="nucleotide sequence ID" value="NZ_JAIXNE010000007.1"/>
</dbReference>
<protein>
    <submittedName>
        <fullName evidence="4">Lactonase family protein</fullName>
    </submittedName>
</protein>
<keyword evidence="2" id="KW-0313">Glucose metabolism</keyword>
<dbReference type="InterPro" id="IPR050282">
    <property type="entry name" value="Cycloisomerase_2"/>
</dbReference>
<evidence type="ECO:0000256" key="1">
    <source>
        <dbReference type="ARBA" id="ARBA00005564"/>
    </source>
</evidence>
<evidence type="ECO:0000256" key="3">
    <source>
        <dbReference type="SAM" id="SignalP"/>
    </source>
</evidence>
<organism evidence="4 5">
    <name type="scientific">Fulvivirga sedimenti</name>
    <dbReference type="NCBI Taxonomy" id="2879465"/>
    <lineage>
        <taxon>Bacteria</taxon>
        <taxon>Pseudomonadati</taxon>
        <taxon>Bacteroidota</taxon>
        <taxon>Cytophagia</taxon>
        <taxon>Cytophagales</taxon>
        <taxon>Fulvivirgaceae</taxon>
        <taxon>Fulvivirga</taxon>
    </lineage>
</organism>
<accession>A0A9X1L1J3</accession>
<dbReference type="AlphaFoldDB" id="A0A9X1L1J3"/>
<dbReference type="PANTHER" id="PTHR30344">
    <property type="entry name" value="6-PHOSPHOGLUCONOLACTONASE-RELATED"/>
    <property type="match status" value="1"/>
</dbReference>
<comment type="caution">
    <text evidence="4">The sequence shown here is derived from an EMBL/GenBank/DDBJ whole genome shotgun (WGS) entry which is preliminary data.</text>
</comment>